<dbReference type="GO" id="GO:0003743">
    <property type="term" value="F:translation initiation factor activity"/>
    <property type="evidence" value="ECO:0007669"/>
    <property type="project" value="TreeGrafter"/>
</dbReference>
<keyword evidence="6" id="KW-1185">Reference proteome</keyword>
<gene>
    <name evidence="5" type="ORF">OLEA9_A109845</name>
</gene>
<evidence type="ECO:0000313" key="6">
    <source>
        <dbReference type="Proteomes" id="UP000594638"/>
    </source>
</evidence>
<evidence type="ECO:0000256" key="1">
    <source>
        <dbReference type="ARBA" id="ARBA00022741"/>
    </source>
</evidence>
<dbReference type="AlphaFoldDB" id="A0A8S0QFB1"/>
<dbReference type="GO" id="GO:0005739">
    <property type="term" value="C:mitochondrion"/>
    <property type="evidence" value="ECO:0007669"/>
    <property type="project" value="TreeGrafter"/>
</dbReference>
<dbReference type="InterPro" id="IPR015760">
    <property type="entry name" value="TIF_IF2"/>
</dbReference>
<keyword evidence="1" id="KW-0547">Nucleotide-binding</keyword>
<keyword evidence="2" id="KW-0342">GTP-binding</keyword>
<feature type="region of interest" description="Disordered" evidence="3">
    <location>
        <begin position="1"/>
        <end position="20"/>
    </location>
</feature>
<organism evidence="5 6">
    <name type="scientific">Olea europaea subsp. europaea</name>
    <dbReference type="NCBI Taxonomy" id="158383"/>
    <lineage>
        <taxon>Eukaryota</taxon>
        <taxon>Viridiplantae</taxon>
        <taxon>Streptophyta</taxon>
        <taxon>Embryophyta</taxon>
        <taxon>Tracheophyta</taxon>
        <taxon>Spermatophyta</taxon>
        <taxon>Magnoliopsida</taxon>
        <taxon>eudicotyledons</taxon>
        <taxon>Gunneridae</taxon>
        <taxon>Pentapetalae</taxon>
        <taxon>asterids</taxon>
        <taxon>lamiids</taxon>
        <taxon>Lamiales</taxon>
        <taxon>Oleaceae</taxon>
        <taxon>Oleeae</taxon>
        <taxon>Olea</taxon>
    </lineage>
</organism>
<dbReference type="EMBL" id="CACTIH010001851">
    <property type="protein sequence ID" value="CAA2966008.1"/>
    <property type="molecule type" value="Genomic_DNA"/>
</dbReference>
<dbReference type="Pfam" id="PF00009">
    <property type="entry name" value="GTP_EFTU"/>
    <property type="match status" value="1"/>
</dbReference>
<evidence type="ECO:0000313" key="5">
    <source>
        <dbReference type="EMBL" id="CAA2966008.1"/>
    </source>
</evidence>
<comment type="caution">
    <text evidence="5">The sequence shown here is derived from an EMBL/GenBank/DDBJ whole genome shotgun (WGS) entry which is preliminary data.</text>
</comment>
<dbReference type="SUPFAM" id="SSF52540">
    <property type="entry name" value="P-loop containing nucleoside triphosphate hydrolases"/>
    <property type="match status" value="1"/>
</dbReference>
<evidence type="ECO:0000259" key="4">
    <source>
        <dbReference type="Pfam" id="PF00009"/>
    </source>
</evidence>
<feature type="compositionally biased region" description="Basic and acidic residues" evidence="3">
    <location>
        <begin position="109"/>
        <end position="120"/>
    </location>
</feature>
<dbReference type="InterPro" id="IPR000795">
    <property type="entry name" value="T_Tr_GTP-bd_dom"/>
</dbReference>
<feature type="domain" description="Tr-type G" evidence="4">
    <location>
        <begin position="219"/>
        <end position="296"/>
    </location>
</feature>
<proteinExistence type="predicted"/>
<dbReference type="PANTHER" id="PTHR43381">
    <property type="entry name" value="TRANSLATION INITIATION FACTOR IF-2-RELATED"/>
    <property type="match status" value="1"/>
</dbReference>
<dbReference type="Proteomes" id="UP000594638">
    <property type="component" value="Unassembled WGS sequence"/>
</dbReference>
<sequence length="311" mass="34262">MAGRFDIGEYNDLSPTQFPPSVAHFPPSVASESFSRVSENENTYPLVEGDDINANVEDLEVDEIGADDFDGEENAEKFEELNLMNMEKGEVTDVVMTGVDEEDDDEEWDAKSWDDADLKFPGKIGFADEEVDSEPEPLGMKERKSSRPATNDAGLPPATPKPVDTMQKAPFILPHKSQNGGNKKDDPETEGIDKNKREVVKKEAKSDVPSLSEISLRSPICCIMWHVDTGKTKLLDCIRGTNVQEGEAGGITKQIGATYFPADNILERTKELKADAKLNVPGLLVIDTPGHESFTNMCSGFLWYVFVKVSV</sequence>
<dbReference type="PANTHER" id="PTHR43381:SF4">
    <property type="entry name" value="EUKARYOTIC TRANSLATION INITIATION FACTOR 5B"/>
    <property type="match status" value="1"/>
</dbReference>
<name>A0A8S0QFB1_OLEEU</name>
<dbReference type="Gramene" id="OE9A109845T1">
    <property type="protein sequence ID" value="OE9A109845C1"/>
    <property type="gene ID" value="OE9A109845"/>
</dbReference>
<dbReference type="GO" id="GO:0003924">
    <property type="term" value="F:GTPase activity"/>
    <property type="evidence" value="ECO:0007669"/>
    <property type="project" value="InterPro"/>
</dbReference>
<evidence type="ECO:0000256" key="2">
    <source>
        <dbReference type="ARBA" id="ARBA00023134"/>
    </source>
</evidence>
<evidence type="ECO:0000256" key="3">
    <source>
        <dbReference type="SAM" id="MobiDB-lite"/>
    </source>
</evidence>
<reference evidence="5 6" key="1">
    <citation type="submission" date="2019-12" db="EMBL/GenBank/DDBJ databases">
        <authorList>
            <person name="Alioto T."/>
            <person name="Alioto T."/>
            <person name="Gomez Garrido J."/>
        </authorList>
    </citation>
    <scope>NUCLEOTIDE SEQUENCE [LARGE SCALE GENOMIC DNA]</scope>
</reference>
<dbReference type="Gene3D" id="3.40.50.300">
    <property type="entry name" value="P-loop containing nucleotide triphosphate hydrolases"/>
    <property type="match status" value="1"/>
</dbReference>
<feature type="region of interest" description="Disordered" evidence="3">
    <location>
        <begin position="101"/>
        <end position="204"/>
    </location>
</feature>
<protein>
    <recommendedName>
        <fullName evidence="4">Tr-type G domain-containing protein</fullName>
    </recommendedName>
</protein>
<dbReference type="GO" id="GO:0005525">
    <property type="term" value="F:GTP binding"/>
    <property type="evidence" value="ECO:0007669"/>
    <property type="project" value="UniProtKB-KW"/>
</dbReference>
<dbReference type="InterPro" id="IPR027417">
    <property type="entry name" value="P-loop_NTPase"/>
</dbReference>
<accession>A0A8S0QFB1</accession>
<dbReference type="OrthoDB" id="4928at2759"/>
<feature type="compositionally biased region" description="Basic and acidic residues" evidence="3">
    <location>
        <begin position="182"/>
        <end position="204"/>
    </location>
</feature>